<dbReference type="Gramene" id="NC1G0090610.1">
    <property type="protein sequence ID" value="NC1G0090610.1:cds"/>
    <property type="gene ID" value="NC1G0090610"/>
</dbReference>
<feature type="repeat" description="PPR" evidence="3">
    <location>
        <begin position="353"/>
        <end position="387"/>
    </location>
</feature>
<dbReference type="OMA" id="SQMIGGF"/>
<dbReference type="Pfam" id="PF01535">
    <property type="entry name" value="PPR"/>
    <property type="match status" value="6"/>
</dbReference>
<dbReference type="SUPFAM" id="SSF48452">
    <property type="entry name" value="TPR-like"/>
    <property type="match status" value="1"/>
</dbReference>
<dbReference type="EMBL" id="LR721774">
    <property type="protein sequence ID" value="VVV32401.1"/>
    <property type="molecule type" value="Genomic_DNA"/>
</dbReference>
<accession>A0A5K0UUY1</accession>
<feature type="repeat" description="PPR" evidence="3">
    <location>
        <begin position="127"/>
        <end position="161"/>
    </location>
</feature>
<dbReference type="PANTHER" id="PTHR47926:SF484">
    <property type="entry name" value="PENTATRICOPEPTIDE REPEAT-CONTAINING PROTEIN"/>
    <property type="match status" value="1"/>
</dbReference>
<keyword evidence="2" id="KW-0677">Repeat</keyword>
<evidence type="ECO:0008006" key="5">
    <source>
        <dbReference type="Google" id="ProtNLM"/>
    </source>
</evidence>
<protein>
    <recommendedName>
        <fullName evidence="5">Pentacotripeptide-repeat region of PRORP domain-containing protein</fullName>
    </recommendedName>
</protein>
<reference evidence="4" key="1">
    <citation type="submission" date="2019-09" db="EMBL/GenBank/DDBJ databases">
        <authorList>
            <person name="Zhang L."/>
        </authorList>
    </citation>
    <scope>NUCLEOTIDE SEQUENCE</scope>
</reference>
<dbReference type="OrthoDB" id="185373at2759"/>
<organism evidence="4">
    <name type="scientific">Nymphaea colorata</name>
    <name type="common">pocket water lily</name>
    <dbReference type="NCBI Taxonomy" id="210225"/>
    <lineage>
        <taxon>Eukaryota</taxon>
        <taxon>Viridiplantae</taxon>
        <taxon>Streptophyta</taxon>
        <taxon>Embryophyta</taxon>
        <taxon>Tracheophyta</taxon>
        <taxon>Spermatophyta</taxon>
        <taxon>Magnoliopsida</taxon>
        <taxon>Nymphaeales</taxon>
        <taxon>Nymphaeaceae</taxon>
        <taxon>Nymphaea</taxon>
    </lineage>
</organism>
<name>A0A5K0UUY1_9MAGN</name>
<dbReference type="Pfam" id="PF20431">
    <property type="entry name" value="E_motif"/>
    <property type="match status" value="1"/>
</dbReference>
<feature type="repeat" description="PPR" evidence="3">
    <location>
        <begin position="322"/>
        <end position="352"/>
    </location>
</feature>
<dbReference type="Pfam" id="PF13041">
    <property type="entry name" value="PPR_2"/>
    <property type="match status" value="2"/>
</dbReference>
<feature type="repeat" description="PPR" evidence="3">
    <location>
        <begin position="388"/>
        <end position="418"/>
    </location>
</feature>
<dbReference type="FunFam" id="1.25.40.10:FF:000184">
    <property type="entry name" value="Pentatricopeptide repeat-containing protein, chloroplastic"/>
    <property type="match status" value="1"/>
</dbReference>
<sequence>MLLKSAPLSYYRALHASLVLANSHGPSRWAALIQGYVNNKSYRNALLVFAEKQSLNLRVSHHAIIPLVLKACAALSFAFSGKTIHGDLLKSGTGCNLYIQTALVDMYSKCKFLVDARRIFDEMSQRSVVSWNAMIGGYAKNGDMGSALELFELMPERSSVSWTEMIDGYARIGETAMARKLFDQMPEKKSVITWTAMVNGYARNGEMEAAREIFEEMPERNFFAWSSMVFGYCKCGNVIEAKLLFGRMEERNLVNWNTLLAGLTQNGWCEQALDVFQEMRASGVKPDGVSVASALSACAQLGSLEMGKEIHLLVEQIGVRLNQFVSNALIDMYAKCGDITKARQLFNEAPEKNEVCWNSMISGVAIHGHVEEVLELFGQMRLQEVEPNRLTYLAVLSACAHAGYVQEGMELFASMHKNHKITAGIEHYGCMVDLLGRAGLLEEAYEFINSMPMKPNSVIWGAMLGACRVHMNMGLAQKVVEKVTTEQCGDDARYVLLSNLYAASAQWEDAEKMRIMMAKNQIEKVPGHSSIMASSNVEYQFLSGAHSESQTRQLYVGR</sequence>
<comment type="similarity">
    <text evidence="1">Belongs to the PPR family. PCMP-H subfamily.</text>
</comment>
<feature type="repeat" description="PPR" evidence="3">
    <location>
        <begin position="190"/>
        <end position="224"/>
    </location>
</feature>
<dbReference type="PANTHER" id="PTHR47926">
    <property type="entry name" value="PENTATRICOPEPTIDE REPEAT-CONTAINING PROTEIN"/>
    <property type="match status" value="1"/>
</dbReference>
<dbReference type="GO" id="GO:0003723">
    <property type="term" value="F:RNA binding"/>
    <property type="evidence" value="ECO:0007669"/>
    <property type="project" value="InterPro"/>
</dbReference>
<dbReference type="Gene3D" id="1.25.40.10">
    <property type="entry name" value="Tetratricopeptide repeat domain"/>
    <property type="match status" value="4"/>
</dbReference>
<evidence type="ECO:0000313" key="4">
    <source>
        <dbReference type="EMBL" id="VVV32401.1"/>
    </source>
</evidence>
<dbReference type="FunFam" id="1.25.40.10:FF:000125">
    <property type="entry name" value="Pentatricopeptide repeat-containing protein"/>
    <property type="match status" value="1"/>
</dbReference>
<proteinExistence type="inferred from homology"/>
<evidence type="ECO:0000256" key="2">
    <source>
        <dbReference type="ARBA" id="ARBA00022737"/>
    </source>
</evidence>
<dbReference type="InterPro" id="IPR011990">
    <property type="entry name" value="TPR-like_helical_dom_sf"/>
</dbReference>
<dbReference type="InterPro" id="IPR046848">
    <property type="entry name" value="E_motif"/>
</dbReference>
<dbReference type="InterPro" id="IPR046960">
    <property type="entry name" value="PPR_At4g14850-like_plant"/>
</dbReference>
<dbReference type="FunFam" id="1.25.40.10:FF:000344">
    <property type="entry name" value="Pentatricopeptide repeat-containing protein"/>
    <property type="match status" value="1"/>
</dbReference>
<dbReference type="PROSITE" id="PS51375">
    <property type="entry name" value="PPR"/>
    <property type="match status" value="6"/>
</dbReference>
<evidence type="ECO:0000256" key="1">
    <source>
        <dbReference type="ARBA" id="ARBA00006643"/>
    </source>
</evidence>
<feature type="repeat" description="PPR" evidence="3">
    <location>
        <begin position="252"/>
        <end position="286"/>
    </location>
</feature>
<dbReference type="InterPro" id="IPR002885">
    <property type="entry name" value="PPR_rpt"/>
</dbReference>
<dbReference type="FunFam" id="1.25.40.10:FF:000333">
    <property type="entry name" value="Pentatricopeptide repeat-containing protein"/>
    <property type="match status" value="1"/>
</dbReference>
<evidence type="ECO:0000256" key="3">
    <source>
        <dbReference type="PROSITE-ProRule" id="PRU00708"/>
    </source>
</evidence>
<dbReference type="AlphaFoldDB" id="A0A5K0UUY1"/>
<gene>
    <name evidence="4" type="ORF">NYM_LOCUS482</name>
</gene>
<dbReference type="GO" id="GO:0009451">
    <property type="term" value="P:RNA modification"/>
    <property type="evidence" value="ECO:0007669"/>
    <property type="project" value="InterPro"/>
</dbReference>
<dbReference type="GO" id="GO:0048731">
    <property type="term" value="P:system development"/>
    <property type="evidence" value="ECO:0007669"/>
    <property type="project" value="UniProtKB-ARBA"/>
</dbReference>
<dbReference type="NCBIfam" id="TIGR00756">
    <property type="entry name" value="PPR"/>
    <property type="match status" value="8"/>
</dbReference>